<evidence type="ECO:0000313" key="2">
    <source>
        <dbReference type="EMBL" id="GGF69849.1"/>
    </source>
</evidence>
<feature type="region of interest" description="Disordered" evidence="1">
    <location>
        <begin position="1"/>
        <end position="69"/>
    </location>
</feature>
<proteinExistence type="predicted"/>
<evidence type="ECO:0000256" key="1">
    <source>
        <dbReference type="SAM" id="MobiDB-lite"/>
    </source>
</evidence>
<dbReference type="EMBL" id="BMCT01000004">
    <property type="protein sequence ID" value="GGF69849.1"/>
    <property type="molecule type" value="Genomic_DNA"/>
</dbReference>
<organism evidence="2 3">
    <name type="scientific">Azorhizobium oxalatiphilum</name>
    <dbReference type="NCBI Taxonomy" id="980631"/>
    <lineage>
        <taxon>Bacteria</taxon>
        <taxon>Pseudomonadati</taxon>
        <taxon>Pseudomonadota</taxon>
        <taxon>Alphaproteobacteria</taxon>
        <taxon>Hyphomicrobiales</taxon>
        <taxon>Xanthobacteraceae</taxon>
        <taxon>Azorhizobium</taxon>
    </lineage>
</organism>
<comment type="caution">
    <text evidence="2">The sequence shown here is derived from an EMBL/GenBank/DDBJ whole genome shotgun (WGS) entry which is preliminary data.</text>
</comment>
<gene>
    <name evidence="2" type="ORF">GCM10007301_31960</name>
</gene>
<reference evidence="2" key="1">
    <citation type="journal article" date="2014" name="Int. J. Syst. Evol. Microbiol.">
        <title>Complete genome sequence of Corynebacterium casei LMG S-19264T (=DSM 44701T), isolated from a smear-ripened cheese.</title>
        <authorList>
            <consortium name="US DOE Joint Genome Institute (JGI-PGF)"/>
            <person name="Walter F."/>
            <person name="Albersmeier A."/>
            <person name="Kalinowski J."/>
            <person name="Ruckert C."/>
        </authorList>
    </citation>
    <scope>NUCLEOTIDE SEQUENCE</scope>
    <source>
        <strain evidence="2">CCM 7897</strain>
    </source>
</reference>
<accession>A0A917C471</accession>
<feature type="compositionally biased region" description="Basic and acidic residues" evidence="1">
    <location>
        <begin position="23"/>
        <end position="69"/>
    </location>
</feature>
<keyword evidence="3" id="KW-1185">Reference proteome</keyword>
<dbReference type="AlphaFoldDB" id="A0A917C471"/>
<evidence type="ECO:0000313" key="3">
    <source>
        <dbReference type="Proteomes" id="UP000606044"/>
    </source>
</evidence>
<reference evidence="2" key="2">
    <citation type="submission" date="2020-09" db="EMBL/GenBank/DDBJ databases">
        <authorList>
            <person name="Sun Q."/>
            <person name="Sedlacek I."/>
        </authorList>
    </citation>
    <scope>NUCLEOTIDE SEQUENCE</scope>
    <source>
        <strain evidence="2">CCM 7897</strain>
    </source>
</reference>
<protein>
    <submittedName>
        <fullName evidence="2">Uncharacterized protein</fullName>
    </submittedName>
</protein>
<dbReference type="Proteomes" id="UP000606044">
    <property type="component" value="Unassembled WGS sequence"/>
</dbReference>
<sequence length="69" mass="7923">MTRDARNLDQNPLVVDPANLDAVLKDRPSPARPPLKEPLKEHHAEYKDQPREKEDGHPDARVPPREKRA</sequence>
<name>A0A917C471_9HYPH</name>